<protein>
    <submittedName>
        <fullName evidence="2">HDC19847</fullName>
    </submittedName>
</protein>
<organism evidence="2">
    <name type="scientific">Drosophila melanogaster</name>
    <name type="common">Fruit fly</name>
    <dbReference type="NCBI Taxonomy" id="7227"/>
    <lineage>
        <taxon>Eukaryota</taxon>
        <taxon>Metazoa</taxon>
        <taxon>Ecdysozoa</taxon>
        <taxon>Arthropoda</taxon>
        <taxon>Hexapoda</taxon>
        <taxon>Insecta</taxon>
        <taxon>Pterygota</taxon>
        <taxon>Neoptera</taxon>
        <taxon>Endopterygota</taxon>
        <taxon>Diptera</taxon>
        <taxon>Brachycera</taxon>
        <taxon>Muscomorpha</taxon>
        <taxon>Ephydroidea</taxon>
        <taxon>Drosophilidae</taxon>
        <taxon>Drosophila</taxon>
        <taxon>Sophophora</taxon>
    </lineage>
</organism>
<name>Q6II40_DROME</name>
<accession>Q6II40</accession>
<sequence>MRSWQSGPGNRTAARTPAPSLDSPPFHWSSASAAMRWCLQGLLVIPAVPLVKLKKNKTVPAVDIGHRLPGVLDTHPRYSIDIPSARA</sequence>
<feature type="region of interest" description="Disordered" evidence="1">
    <location>
        <begin position="1"/>
        <end position="25"/>
    </location>
</feature>
<proteinExistence type="predicted"/>
<dbReference type="AlphaFoldDB" id="Q6II40"/>
<evidence type="ECO:0000313" key="2">
    <source>
        <dbReference type="EMBL" id="DAA03426.1"/>
    </source>
</evidence>
<dbReference type="EMBL" id="BK003226">
    <property type="protein sequence ID" value="DAA03426.1"/>
    <property type="molecule type" value="Genomic_DNA"/>
</dbReference>
<gene>
    <name evidence="2" type="ORF">HDC19847</name>
</gene>
<reference evidence="2" key="1">
    <citation type="journal article" date="2003" name="Genome Biol.">
        <title>An integrated gene annotation and transcriptional profiling approach towards the full gene content of the Drosophila genome.</title>
        <authorList>
            <person name="Hild M."/>
            <person name="Beckmann B."/>
            <person name="Haas S.A."/>
            <person name="Koch B."/>
            <person name="Solovyev V."/>
            <person name="Busold C."/>
            <person name="Fellenberg K."/>
            <person name="Boutros M."/>
            <person name="Vingron M."/>
            <person name="Sauer F."/>
            <person name="Hoheisel J.D."/>
            <person name="Paro R."/>
        </authorList>
    </citation>
    <scope>NUCLEOTIDE SEQUENCE</scope>
</reference>
<evidence type="ECO:0000256" key="1">
    <source>
        <dbReference type="SAM" id="MobiDB-lite"/>
    </source>
</evidence>